<feature type="binding site" evidence="5">
    <location>
        <begin position="10"/>
        <end position="15"/>
    </location>
    <ligand>
        <name>ATP</name>
        <dbReference type="ChEBI" id="CHEBI:30616"/>
    </ligand>
</feature>
<dbReference type="Pfam" id="PF00406">
    <property type="entry name" value="ADK"/>
    <property type="match status" value="1"/>
</dbReference>
<feature type="binding site" evidence="5">
    <location>
        <begin position="136"/>
        <end position="137"/>
    </location>
    <ligand>
        <name>ATP</name>
        <dbReference type="ChEBI" id="CHEBI:30616"/>
    </ligand>
</feature>
<keyword evidence="5 7" id="KW-0067">ATP-binding</keyword>
<dbReference type="PRINTS" id="PR00094">
    <property type="entry name" value="ADENYLTKNASE"/>
</dbReference>
<dbReference type="FunFam" id="3.40.50.300:FF:000106">
    <property type="entry name" value="Adenylate kinase mitochondrial"/>
    <property type="match status" value="1"/>
</dbReference>
<dbReference type="GO" id="GO:0008270">
    <property type="term" value="F:zinc ion binding"/>
    <property type="evidence" value="ECO:0007669"/>
    <property type="project" value="UniProtKB-UniRule"/>
</dbReference>
<dbReference type="GO" id="GO:0005737">
    <property type="term" value="C:cytoplasm"/>
    <property type="evidence" value="ECO:0007669"/>
    <property type="project" value="UniProtKB-SubCell"/>
</dbReference>
<feature type="binding site" evidence="5">
    <location>
        <position position="130"/>
    </location>
    <ligand>
        <name>Zn(2+)</name>
        <dbReference type="ChEBI" id="CHEBI:29105"/>
        <note>structural</note>
    </ligand>
</feature>
<feature type="binding site" evidence="5">
    <location>
        <begin position="85"/>
        <end position="88"/>
    </location>
    <ligand>
        <name>AMP</name>
        <dbReference type="ChEBI" id="CHEBI:456215"/>
    </ligand>
</feature>
<dbReference type="GO" id="GO:0005524">
    <property type="term" value="F:ATP binding"/>
    <property type="evidence" value="ECO:0007669"/>
    <property type="project" value="UniProtKB-UniRule"/>
</dbReference>
<keyword evidence="5" id="KW-0862">Zinc</keyword>
<organism evidence="9">
    <name type="scientific">uncultured bacterium Rifle_16ft_4_minimus_752</name>
    <dbReference type="NCBI Taxonomy" id="1665163"/>
    <lineage>
        <taxon>Bacteria</taxon>
        <taxon>environmental samples</taxon>
    </lineage>
</organism>
<dbReference type="AlphaFoldDB" id="A0A0H4TA33"/>
<keyword evidence="1 5" id="KW-0808">Transferase</keyword>
<evidence type="ECO:0000259" key="8">
    <source>
        <dbReference type="Pfam" id="PF05191"/>
    </source>
</evidence>
<dbReference type="GO" id="GO:0004017">
    <property type="term" value="F:AMP kinase activity"/>
    <property type="evidence" value="ECO:0007669"/>
    <property type="project" value="UniProtKB-UniRule"/>
</dbReference>
<dbReference type="CDD" id="cd01428">
    <property type="entry name" value="ADK"/>
    <property type="match status" value="1"/>
</dbReference>
<keyword evidence="5" id="KW-0479">Metal-binding</keyword>
<gene>
    <name evidence="5" type="primary">adk</name>
</gene>
<dbReference type="HAMAP" id="MF_00235">
    <property type="entry name" value="Adenylate_kinase_Adk"/>
    <property type="match status" value="1"/>
</dbReference>
<dbReference type="SUPFAM" id="SSF52540">
    <property type="entry name" value="P-loop containing nucleoside triphosphate hydrolases"/>
    <property type="match status" value="1"/>
</dbReference>
<dbReference type="Pfam" id="PF05191">
    <property type="entry name" value="ADK_lid"/>
    <property type="match status" value="1"/>
</dbReference>
<evidence type="ECO:0000256" key="3">
    <source>
        <dbReference type="ARBA" id="ARBA00022741"/>
    </source>
</evidence>
<feature type="binding site" evidence="5">
    <location>
        <position position="133"/>
    </location>
    <ligand>
        <name>Zn(2+)</name>
        <dbReference type="ChEBI" id="CHEBI:29105"/>
        <note>structural</note>
    </ligand>
</feature>
<dbReference type="NCBIfam" id="NF001380">
    <property type="entry name" value="PRK00279.1-2"/>
    <property type="match status" value="1"/>
</dbReference>
<comment type="subcellular location">
    <subcellularLocation>
        <location evidence="5 7">Cytoplasm</location>
    </subcellularLocation>
</comment>
<evidence type="ECO:0000256" key="4">
    <source>
        <dbReference type="ARBA" id="ARBA00022777"/>
    </source>
</evidence>
<dbReference type="NCBIfam" id="NF001381">
    <property type="entry name" value="PRK00279.1-3"/>
    <property type="match status" value="1"/>
</dbReference>
<dbReference type="EMBL" id="KT007049">
    <property type="protein sequence ID" value="AKQ04798.1"/>
    <property type="molecule type" value="Genomic_DNA"/>
</dbReference>
<dbReference type="InterPro" id="IPR000850">
    <property type="entry name" value="Adenylat/UMP-CMP_kin"/>
</dbReference>
<reference evidence="9" key="1">
    <citation type="journal article" date="2015" name="ISME J.">
        <title>Aquifer environment selects for microbial species cohorts in sediment and groundwater.</title>
        <authorList>
            <person name="Hug L.A."/>
            <person name="Thomas B.C."/>
            <person name="Brown C.T."/>
            <person name="Frischkorn K.R."/>
            <person name="Williams K.H."/>
            <person name="Tringe S.G."/>
            <person name="Banfield J.F."/>
        </authorList>
    </citation>
    <scope>NUCLEOTIDE SEQUENCE</scope>
</reference>
<dbReference type="InterPro" id="IPR027417">
    <property type="entry name" value="P-loop_NTPase"/>
</dbReference>
<name>A0A0H4TA33_9BACT</name>
<sequence>MRGILLGPPGAGKGTQAKMLTERYGVPQISTGDILRSAVAAGTPLGQEAKSYMDRGALVPDEVVIGIVRERLHQPDCQRGYLLDGFPRTVAQAEALTRMLTELGAPLPCVVSLDVAEAELVRRLSGRRTCPACGAVFHVESHPPKVEGTCDACGGRLIQREDDREETIRRRLRVYREQTEPLISYYQARGLVKHVNGSGDTGEVFARIAGVLEGRGGQAAAQQRH</sequence>
<evidence type="ECO:0000256" key="5">
    <source>
        <dbReference type="HAMAP-Rule" id="MF_00235"/>
    </source>
</evidence>
<evidence type="ECO:0000256" key="2">
    <source>
        <dbReference type="ARBA" id="ARBA00022727"/>
    </source>
</evidence>
<comment type="catalytic activity">
    <reaction evidence="5 7">
        <text>AMP + ATP = 2 ADP</text>
        <dbReference type="Rhea" id="RHEA:12973"/>
        <dbReference type="ChEBI" id="CHEBI:30616"/>
        <dbReference type="ChEBI" id="CHEBI:456215"/>
        <dbReference type="ChEBI" id="CHEBI:456216"/>
        <dbReference type="EC" id="2.7.4.3"/>
    </reaction>
</comment>
<feature type="binding site" evidence="5">
    <location>
        <position position="199"/>
    </location>
    <ligand>
        <name>ATP</name>
        <dbReference type="ChEBI" id="CHEBI:30616"/>
    </ligand>
</feature>
<dbReference type="EC" id="2.7.4.3" evidence="5 7"/>
<dbReference type="InterPro" id="IPR006259">
    <property type="entry name" value="Adenyl_kin_sub"/>
</dbReference>
<comment type="domain">
    <text evidence="5">Consists of three domains, a large central CORE domain and two small peripheral domains, NMPbind and LID, which undergo movements during catalysis. The LID domain closes over the site of phosphoryl transfer upon ATP binding. Assembling and dissambling the active center during each catalytic cycle provides an effective means to prevent ATP hydrolysis. Some bacteria have evolved a zinc-coordinating structure that stabilizes the LID domain.</text>
</comment>
<keyword evidence="5" id="KW-0963">Cytoplasm</keyword>
<keyword evidence="3 5" id="KW-0547">Nucleotide-binding</keyword>
<dbReference type="NCBIfam" id="NF011100">
    <property type="entry name" value="PRK14527.1"/>
    <property type="match status" value="1"/>
</dbReference>
<protein>
    <recommendedName>
        <fullName evidence="5 7">Adenylate kinase</fullName>
        <shortName evidence="5">AK</shortName>
        <ecNumber evidence="5 7">2.7.4.3</ecNumber>
    </recommendedName>
    <alternativeName>
        <fullName evidence="5">ATP-AMP transphosphorylase</fullName>
    </alternativeName>
    <alternativeName>
        <fullName evidence="5">ATP:AMP phosphotransferase</fullName>
    </alternativeName>
    <alternativeName>
        <fullName evidence="5">Adenylate monophosphate kinase</fullName>
    </alternativeName>
</protein>
<comment type="pathway">
    <text evidence="5">Purine metabolism; AMP biosynthesis via salvage pathway; AMP from ADP: step 1/1.</text>
</comment>
<comment type="function">
    <text evidence="5">Catalyzes the reversible transfer of the terminal phosphate group between ATP and AMP. Plays an important role in cellular energy homeostasis and in adenine nucleotide metabolism.</text>
</comment>
<feature type="binding site" evidence="5">
    <location>
        <position position="171"/>
    </location>
    <ligand>
        <name>AMP</name>
        <dbReference type="ChEBI" id="CHEBI:456215"/>
    </ligand>
</feature>
<dbReference type="InterPro" id="IPR007862">
    <property type="entry name" value="Adenylate_kinase_lid-dom"/>
</dbReference>
<keyword evidence="4 5" id="KW-0418">Kinase</keyword>
<dbReference type="NCBIfam" id="TIGR01351">
    <property type="entry name" value="adk"/>
    <property type="match status" value="1"/>
</dbReference>
<dbReference type="UniPathway" id="UPA00588">
    <property type="reaction ID" value="UER00649"/>
</dbReference>
<comment type="similarity">
    <text evidence="5 6">Belongs to the adenylate kinase family.</text>
</comment>
<proteinExistence type="inferred from homology"/>
<dbReference type="PROSITE" id="PS00113">
    <property type="entry name" value="ADENYLATE_KINASE"/>
    <property type="match status" value="1"/>
</dbReference>
<dbReference type="GO" id="GO:0044209">
    <property type="term" value="P:AMP salvage"/>
    <property type="evidence" value="ECO:0007669"/>
    <property type="project" value="UniProtKB-UniRule"/>
</dbReference>
<feature type="region of interest" description="NMP" evidence="5">
    <location>
        <begin position="30"/>
        <end position="59"/>
    </location>
</feature>
<feature type="binding site" evidence="5">
    <location>
        <position position="150"/>
    </location>
    <ligand>
        <name>Zn(2+)</name>
        <dbReference type="ChEBI" id="CHEBI:29105"/>
        <note>structural</note>
    </ligand>
</feature>
<feature type="binding site" evidence="5">
    <location>
        <position position="92"/>
    </location>
    <ligand>
        <name>AMP</name>
        <dbReference type="ChEBI" id="CHEBI:456215"/>
    </ligand>
</feature>
<dbReference type="Gene3D" id="3.40.50.300">
    <property type="entry name" value="P-loop containing nucleotide triphosphate hydrolases"/>
    <property type="match status" value="1"/>
</dbReference>
<feature type="binding site" evidence="5">
    <location>
        <position position="153"/>
    </location>
    <ligand>
        <name>Zn(2+)</name>
        <dbReference type="ChEBI" id="CHEBI:29105"/>
        <note>structural</note>
    </ligand>
</feature>
<feature type="binding site" evidence="5">
    <location>
        <position position="127"/>
    </location>
    <ligand>
        <name>ATP</name>
        <dbReference type="ChEBI" id="CHEBI:30616"/>
    </ligand>
</feature>
<feature type="binding site" evidence="5">
    <location>
        <begin position="57"/>
        <end position="59"/>
    </location>
    <ligand>
        <name>AMP</name>
        <dbReference type="ChEBI" id="CHEBI:456215"/>
    </ligand>
</feature>
<evidence type="ECO:0000256" key="7">
    <source>
        <dbReference type="RuleBase" id="RU003331"/>
    </source>
</evidence>
<accession>A0A0H4TA33</accession>
<evidence type="ECO:0000313" key="9">
    <source>
        <dbReference type="EMBL" id="AKQ04798.1"/>
    </source>
</evidence>
<keyword evidence="2 5" id="KW-0545">Nucleotide biosynthesis</keyword>
<dbReference type="InterPro" id="IPR033690">
    <property type="entry name" value="Adenylat_kinase_CS"/>
</dbReference>
<evidence type="ECO:0000256" key="6">
    <source>
        <dbReference type="RuleBase" id="RU003330"/>
    </source>
</evidence>
<evidence type="ECO:0000256" key="1">
    <source>
        <dbReference type="ARBA" id="ARBA00022679"/>
    </source>
</evidence>
<feature type="binding site" evidence="5">
    <location>
        <position position="160"/>
    </location>
    <ligand>
        <name>AMP</name>
        <dbReference type="ChEBI" id="CHEBI:456215"/>
    </ligand>
</feature>
<feature type="domain" description="Adenylate kinase active site lid" evidence="8">
    <location>
        <begin position="127"/>
        <end position="162"/>
    </location>
</feature>
<feature type="region of interest" description="LID" evidence="5">
    <location>
        <begin position="126"/>
        <end position="163"/>
    </location>
</feature>
<feature type="binding site" evidence="5">
    <location>
        <position position="36"/>
    </location>
    <ligand>
        <name>AMP</name>
        <dbReference type="ChEBI" id="CHEBI:456215"/>
    </ligand>
</feature>
<dbReference type="PANTHER" id="PTHR23359">
    <property type="entry name" value="NUCLEOTIDE KINASE"/>
    <property type="match status" value="1"/>
</dbReference>
<comment type="subunit">
    <text evidence="5 7">Monomer.</text>
</comment>
<feature type="binding site" evidence="5">
    <location>
        <position position="31"/>
    </location>
    <ligand>
        <name>AMP</name>
        <dbReference type="ChEBI" id="CHEBI:456215"/>
    </ligand>
</feature>